<dbReference type="InterPro" id="IPR038765">
    <property type="entry name" value="Papain-like_cys_pep_sf"/>
</dbReference>
<dbReference type="RefSeq" id="WP_111471496.1">
    <property type="nucleotide sequence ID" value="NZ_QLIX01000018.1"/>
</dbReference>
<protein>
    <submittedName>
        <fullName evidence="3">Transglutaminase family protein</fullName>
    </submittedName>
</protein>
<accession>A0A327M530</accession>
<name>A0A327M530_9PROT</name>
<sequence length="320" mass="35786">MPILKVRHVTTYRYRQPVGFGEHRMMLRPREGHDQRLFEAHLDITPAPTTLRWLHDVFGNSVAIARFSGRARELRFESVVRLDHHPLNALDFQIEDYASTYPFSYGMEEIPDLARSIERHYPDPERQVDRWARRFLRRDGPTGTLPLLEAMTHAIRRELTYIPRHERGIQDPVKTLKLGSGTCRDFAVLMMEAARSLGLAARFVSGYLYSPGHDSEGRAGPGHVGGGNTHAWVRVYLPGAGWVEFDPTNGIVGNRDLIRVAIARDPSQALPLHGTWFGFPADSLGMTVEVSVTCEPAPGSPATASKAAPEPPARSRVLTP</sequence>
<dbReference type="Proteomes" id="UP000249065">
    <property type="component" value="Unassembled WGS sequence"/>
</dbReference>
<dbReference type="OrthoDB" id="9804023at2"/>
<evidence type="ECO:0000313" key="3">
    <source>
        <dbReference type="EMBL" id="RAI57342.1"/>
    </source>
</evidence>
<dbReference type="InterPro" id="IPR002931">
    <property type="entry name" value="Transglutaminase-like"/>
</dbReference>
<proteinExistence type="predicted"/>
<reference evidence="4" key="1">
    <citation type="submission" date="2018-06" db="EMBL/GenBank/DDBJ databases">
        <authorList>
            <person name="Khan S.A."/>
        </authorList>
    </citation>
    <scope>NUCLEOTIDE SEQUENCE [LARGE SCALE GENOMIC DNA]</scope>
    <source>
        <strain evidence="4">DB-1506</strain>
    </source>
</reference>
<dbReference type="EMBL" id="QLIX01000018">
    <property type="protein sequence ID" value="RAI57342.1"/>
    <property type="molecule type" value="Genomic_DNA"/>
</dbReference>
<gene>
    <name evidence="3" type="ORF">DOO78_19255</name>
</gene>
<evidence type="ECO:0000259" key="2">
    <source>
        <dbReference type="SMART" id="SM00460"/>
    </source>
</evidence>
<dbReference type="Pfam" id="PF01841">
    <property type="entry name" value="Transglut_core"/>
    <property type="match status" value="1"/>
</dbReference>
<feature type="region of interest" description="Disordered" evidence="1">
    <location>
        <begin position="296"/>
        <end position="320"/>
    </location>
</feature>
<evidence type="ECO:0000313" key="4">
    <source>
        <dbReference type="Proteomes" id="UP000249065"/>
    </source>
</evidence>
<dbReference type="PANTHER" id="PTHR33490">
    <property type="entry name" value="BLR5614 PROTEIN-RELATED"/>
    <property type="match status" value="1"/>
</dbReference>
<feature type="domain" description="Transglutaminase-like" evidence="2">
    <location>
        <begin position="175"/>
        <end position="249"/>
    </location>
</feature>
<dbReference type="InterPro" id="IPR013589">
    <property type="entry name" value="Bac_transglu_N"/>
</dbReference>
<dbReference type="PANTHER" id="PTHR33490:SF1">
    <property type="entry name" value="SLL1233 PROTEIN"/>
    <property type="match status" value="1"/>
</dbReference>
<keyword evidence="4" id="KW-1185">Reference proteome</keyword>
<dbReference type="AlphaFoldDB" id="A0A327M530"/>
<comment type="caution">
    <text evidence="3">The sequence shown here is derived from an EMBL/GenBank/DDBJ whole genome shotgun (WGS) entry which is preliminary data.</text>
</comment>
<evidence type="ECO:0000256" key="1">
    <source>
        <dbReference type="SAM" id="MobiDB-lite"/>
    </source>
</evidence>
<dbReference type="Gene3D" id="3.10.620.30">
    <property type="match status" value="1"/>
</dbReference>
<organism evidence="3 4">
    <name type="scientific">Roseicella frigidaeris</name>
    <dbReference type="NCBI Taxonomy" id="2230885"/>
    <lineage>
        <taxon>Bacteria</taxon>
        <taxon>Pseudomonadati</taxon>
        <taxon>Pseudomonadota</taxon>
        <taxon>Alphaproteobacteria</taxon>
        <taxon>Acetobacterales</taxon>
        <taxon>Roseomonadaceae</taxon>
        <taxon>Roseicella</taxon>
    </lineage>
</organism>
<dbReference type="Pfam" id="PF08379">
    <property type="entry name" value="Bact_transglu_N"/>
    <property type="match status" value="1"/>
</dbReference>
<dbReference type="SUPFAM" id="SSF54001">
    <property type="entry name" value="Cysteine proteinases"/>
    <property type="match status" value="1"/>
</dbReference>
<dbReference type="SMART" id="SM00460">
    <property type="entry name" value="TGc"/>
    <property type="match status" value="1"/>
</dbReference>